<keyword evidence="5" id="KW-0233">DNA recombination</keyword>
<sequence>MQPGFFDLDERHQQLEKLGDPLPKLAKVVDWEVFRPVLEKVHQKERKSNAGRKPFDVVLMFKVLVLQHFYNLADDQTEYQIRDRYSFCRFLGLTPEGRVPDAKTIWLFRERLKTLELVEELFAELMVQIEAAGYIPRRGQIVDASMVTAPRQRNRRDENEAIKKGETPEGWDEKPAMKRQKDSDARWTKKHGKTYFGYKNHVSIDRENKLVRHFEVTDAAVHDSQVFDTLLDETNTSADVWADSAYRSAKREAE</sequence>
<dbReference type="NCBIfam" id="NF033581">
    <property type="entry name" value="transpos_IS5_4"/>
    <property type="match status" value="1"/>
</dbReference>
<dbReference type="GO" id="GO:0003677">
    <property type="term" value="F:DNA binding"/>
    <property type="evidence" value="ECO:0007669"/>
    <property type="project" value="UniProtKB-KW"/>
</dbReference>
<comment type="similarity">
    <text evidence="2">Belongs to the transposase 11 family.</text>
</comment>
<comment type="function">
    <text evidence="1">Involved in the transposition of the insertion sequence IS5.</text>
</comment>
<comment type="caution">
    <text evidence="9">The sequence shown here is derived from an EMBL/GenBank/DDBJ whole genome shotgun (WGS) entry which is preliminary data.</text>
</comment>
<dbReference type="InterPro" id="IPR008490">
    <property type="entry name" value="Transposase_InsH_N"/>
</dbReference>
<evidence type="ECO:0000256" key="6">
    <source>
        <dbReference type="SAM" id="MobiDB-lite"/>
    </source>
</evidence>
<keyword evidence="3" id="KW-0815">Transposition</keyword>
<evidence type="ECO:0000256" key="2">
    <source>
        <dbReference type="ARBA" id="ARBA00010075"/>
    </source>
</evidence>
<organism evidence="9 10">
    <name type="scientific">Candidatus Sedimenticola endophacoides</name>
    <dbReference type="NCBI Taxonomy" id="2548426"/>
    <lineage>
        <taxon>Bacteria</taxon>
        <taxon>Pseudomonadati</taxon>
        <taxon>Pseudomonadota</taxon>
        <taxon>Gammaproteobacteria</taxon>
        <taxon>Chromatiales</taxon>
        <taxon>Sedimenticolaceae</taxon>
        <taxon>Sedimenticola</taxon>
    </lineage>
</organism>
<name>A0A6N4DR79_9GAMM</name>
<keyword evidence="4" id="KW-0238">DNA-binding</keyword>
<dbReference type="Proteomes" id="UP000250928">
    <property type="component" value="Unassembled WGS sequence"/>
</dbReference>
<dbReference type="GO" id="GO:0004803">
    <property type="term" value="F:transposase activity"/>
    <property type="evidence" value="ECO:0007669"/>
    <property type="project" value="InterPro"/>
</dbReference>
<feature type="domain" description="Transposase IS4-like" evidence="7">
    <location>
        <begin position="137"/>
        <end position="250"/>
    </location>
</feature>
<evidence type="ECO:0000259" key="7">
    <source>
        <dbReference type="Pfam" id="PF01609"/>
    </source>
</evidence>
<dbReference type="InterPro" id="IPR002559">
    <property type="entry name" value="Transposase_11"/>
</dbReference>
<accession>A0A6N4DR79</accession>
<evidence type="ECO:0000256" key="4">
    <source>
        <dbReference type="ARBA" id="ARBA00023125"/>
    </source>
</evidence>
<dbReference type="AlphaFoldDB" id="A0A6N4DR79"/>
<dbReference type="GO" id="GO:0006313">
    <property type="term" value="P:DNA transposition"/>
    <property type="evidence" value="ECO:0007669"/>
    <property type="project" value="InterPro"/>
</dbReference>
<feature type="compositionally biased region" description="Basic and acidic residues" evidence="6">
    <location>
        <begin position="155"/>
        <end position="184"/>
    </location>
</feature>
<feature type="domain" description="Transposase InsH N-terminal" evidence="8">
    <location>
        <begin position="13"/>
        <end position="111"/>
    </location>
</feature>
<evidence type="ECO:0000313" key="9">
    <source>
        <dbReference type="EMBL" id="PUD99796.1"/>
    </source>
</evidence>
<evidence type="ECO:0000259" key="8">
    <source>
        <dbReference type="Pfam" id="PF05598"/>
    </source>
</evidence>
<reference evidence="9 10" key="1">
    <citation type="submission" date="2018-01" db="EMBL/GenBank/DDBJ databases">
        <title>Novel co-symbiosis in the lucinid bivalve Phacoides pectinatus.</title>
        <authorList>
            <person name="Lim S.J."/>
            <person name="Davis B.G."/>
            <person name="Gill D.E."/>
            <person name="Engel A.S."/>
            <person name="Anderson L.C."/>
            <person name="Campbell B.J."/>
        </authorList>
    </citation>
    <scope>NUCLEOTIDE SEQUENCE [LARGE SCALE GENOMIC DNA]</scope>
    <source>
        <strain evidence="9">N3_P5</strain>
    </source>
</reference>
<dbReference type="EMBL" id="PQCO01000246">
    <property type="protein sequence ID" value="PUD99796.1"/>
    <property type="molecule type" value="Genomic_DNA"/>
</dbReference>
<feature type="non-terminal residue" evidence="9">
    <location>
        <position position="254"/>
    </location>
</feature>
<dbReference type="InterPro" id="IPR047959">
    <property type="entry name" value="Transpos_IS5"/>
</dbReference>
<proteinExistence type="inferred from homology"/>
<dbReference type="PANTHER" id="PTHR35604">
    <property type="entry name" value="TRANSPOSASE INSH FOR INSERTION SEQUENCE ELEMENT IS5A-RELATED"/>
    <property type="match status" value="1"/>
</dbReference>
<evidence type="ECO:0000313" key="10">
    <source>
        <dbReference type="Proteomes" id="UP000250928"/>
    </source>
</evidence>
<evidence type="ECO:0000256" key="1">
    <source>
        <dbReference type="ARBA" id="ARBA00003544"/>
    </source>
</evidence>
<evidence type="ECO:0000256" key="5">
    <source>
        <dbReference type="ARBA" id="ARBA00023172"/>
    </source>
</evidence>
<gene>
    <name evidence="9" type="ORF">C3L24_10350</name>
</gene>
<dbReference type="PANTHER" id="PTHR35604:SF2">
    <property type="entry name" value="TRANSPOSASE INSH FOR INSERTION SEQUENCE ELEMENT IS5A-RELATED"/>
    <property type="match status" value="1"/>
</dbReference>
<protein>
    <submittedName>
        <fullName evidence="9">IS5/IS1182 family transposase</fullName>
    </submittedName>
</protein>
<dbReference type="Pfam" id="PF01609">
    <property type="entry name" value="DDE_Tnp_1"/>
    <property type="match status" value="1"/>
</dbReference>
<feature type="region of interest" description="Disordered" evidence="6">
    <location>
        <begin position="150"/>
        <end position="184"/>
    </location>
</feature>
<dbReference type="Pfam" id="PF05598">
    <property type="entry name" value="DUF772"/>
    <property type="match status" value="1"/>
</dbReference>
<evidence type="ECO:0000256" key="3">
    <source>
        <dbReference type="ARBA" id="ARBA00022578"/>
    </source>
</evidence>